<evidence type="ECO:0000256" key="2">
    <source>
        <dbReference type="SAM" id="SignalP"/>
    </source>
</evidence>
<protein>
    <submittedName>
        <fullName evidence="3">Uncharacterized protein</fullName>
    </submittedName>
</protein>
<feature type="compositionally biased region" description="Basic residues" evidence="1">
    <location>
        <begin position="128"/>
        <end position="137"/>
    </location>
</feature>
<feature type="compositionally biased region" description="Polar residues" evidence="1">
    <location>
        <begin position="523"/>
        <end position="539"/>
    </location>
</feature>
<dbReference type="OrthoDB" id="5370830at2759"/>
<feature type="region of interest" description="Disordered" evidence="1">
    <location>
        <begin position="517"/>
        <end position="539"/>
    </location>
</feature>
<feature type="compositionally biased region" description="Low complexity" evidence="1">
    <location>
        <begin position="288"/>
        <end position="327"/>
    </location>
</feature>
<keyword evidence="2" id="KW-0732">Signal</keyword>
<sequence>MLVSVVSSLLIASGAFVPVGAFPCYDCGNSSLAAHNITLSATIRAVLAERKRIADGETNTHEAAAAPESRPQEKATFSKAISGGPANRRKKCAKPPTASEPPAEPSLPAQPPQEQLPKIQKQDSSSKPHPKQCKPRPSRPQSPVEKPPVKTQKAKPGRKACKPKSKTPFESSDQSSTPPPHGNYPGQPAEEQPQTPKVDEQATASQEQLPAIPPQVKAEEPAKQPENPVETSAPPVEEPENAVKGSDKPTYGTEQPTSEAQKPTYGTEQPAGDAQTPAEEAQKPSYGTEQPTAEPQTPTEATQPLPEAPQTPAQQPQKPAEEPQTPTEEPKQPSNPGFSKGRPGGNIKATAHVQYASSIGVLGCKGVDLSRIAFFPGTPGCDDFCVRVTYEGRSLNLLRVDSSGSAPSPDNSGTFDMSCQAYDYLVHGTDNKNSCKTGDRTPMSYETVDPRECKHLLQDGVLPISAPSPNYFVECANSPTFKDGGLKLALFNINDSRCEHGIDEECSWSGVGDPKCPSGLGTGSQRNPGLQISDPSYGG</sequence>
<evidence type="ECO:0000313" key="4">
    <source>
        <dbReference type="Proteomes" id="UP000562929"/>
    </source>
</evidence>
<dbReference type="PANTHER" id="PTHR38850:SF2">
    <property type="entry name" value="CERATO-PLATANIN"/>
    <property type="match status" value="1"/>
</dbReference>
<feature type="region of interest" description="Disordered" evidence="1">
    <location>
        <begin position="57"/>
        <end position="346"/>
    </location>
</feature>
<reference evidence="3 4" key="1">
    <citation type="journal article" date="2020" name="G3 (Bethesda)">
        <title>Genetic Underpinnings of Host Manipulation by Ophiocordyceps as Revealed by Comparative Transcriptomics.</title>
        <authorList>
            <person name="Will I."/>
            <person name="Das B."/>
            <person name="Trinh T."/>
            <person name="Brachmann A."/>
            <person name="Ohm R.A."/>
            <person name="de Bekker C."/>
        </authorList>
    </citation>
    <scope>NUCLEOTIDE SEQUENCE [LARGE SCALE GENOMIC DNA]</scope>
    <source>
        <strain evidence="3 4">EC05</strain>
    </source>
</reference>
<feature type="compositionally biased region" description="Basic residues" evidence="1">
    <location>
        <begin position="152"/>
        <end position="165"/>
    </location>
</feature>
<dbReference type="Proteomes" id="UP000562929">
    <property type="component" value="Unassembled WGS sequence"/>
</dbReference>
<organism evidence="3 4">
    <name type="scientific">Ophiocordyceps camponoti-floridani</name>
    <dbReference type="NCBI Taxonomy" id="2030778"/>
    <lineage>
        <taxon>Eukaryota</taxon>
        <taxon>Fungi</taxon>
        <taxon>Dikarya</taxon>
        <taxon>Ascomycota</taxon>
        <taxon>Pezizomycotina</taxon>
        <taxon>Sordariomycetes</taxon>
        <taxon>Hypocreomycetidae</taxon>
        <taxon>Hypocreales</taxon>
        <taxon>Ophiocordycipitaceae</taxon>
        <taxon>Ophiocordyceps</taxon>
    </lineage>
</organism>
<comment type="caution">
    <text evidence="3">The sequence shown here is derived from an EMBL/GenBank/DDBJ whole genome shotgun (WGS) entry which is preliminary data.</text>
</comment>
<accession>A0A8H4Q259</accession>
<proteinExistence type="predicted"/>
<feature type="signal peptide" evidence="2">
    <location>
        <begin position="1"/>
        <end position="21"/>
    </location>
</feature>
<dbReference type="PANTHER" id="PTHR38850">
    <property type="entry name" value="CERATO-PLATANIN"/>
    <property type="match status" value="1"/>
</dbReference>
<name>A0A8H4Q259_9HYPO</name>
<evidence type="ECO:0000256" key="1">
    <source>
        <dbReference type="SAM" id="MobiDB-lite"/>
    </source>
</evidence>
<dbReference type="EMBL" id="JAACLJ010000008">
    <property type="protein sequence ID" value="KAF4582267.1"/>
    <property type="molecule type" value="Genomic_DNA"/>
</dbReference>
<keyword evidence="4" id="KW-1185">Reference proteome</keyword>
<feature type="compositionally biased region" description="Pro residues" evidence="1">
    <location>
        <begin position="98"/>
        <end position="111"/>
    </location>
</feature>
<feature type="chain" id="PRO_5034541973" evidence="2">
    <location>
        <begin position="22"/>
        <end position="539"/>
    </location>
</feature>
<evidence type="ECO:0000313" key="3">
    <source>
        <dbReference type="EMBL" id="KAF4582267.1"/>
    </source>
</evidence>
<dbReference type="AlphaFoldDB" id="A0A8H4Q259"/>
<feature type="compositionally biased region" description="Polar residues" evidence="1">
    <location>
        <begin position="252"/>
        <end position="267"/>
    </location>
</feature>
<gene>
    <name evidence="3" type="ORF">GQ602_006891</name>
</gene>